<evidence type="ECO:0000313" key="1">
    <source>
        <dbReference type="Proteomes" id="UP000694865"/>
    </source>
</evidence>
<dbReference type="SUPFAM" id="SSF52096">
    <property type="entry name" value="ClpP/crotonase"/>
    <property type="match status" value="1"/>
</dbReference>
<proteinExistence type="predicted"/>
<dbReference type="InterPro" id="IPR001753">
    <property type="entry name" value="Enoyl-CoA_hydra/iso"/>
</dbReference>
<dbReference type="Proteomes" id="UP000694865">
    <property type="component" value="Unplaced"/>
</dbReference>
<reference evidence="2" key="1">
    <citation type="submission" date="2025-08" db="UniProtKB">
        <authorList>
            <consortium name="RefSeq"/>
        </authorList>
    </citation>
    <scope>IDENTIFICATION</scope>
    <source>
        <tissue evidence="2">Testes</tissue>
    </source>
</reference>
<dbReference type="InterPro" id="IPR029045">
    <property type="entry name" value="ClpP/crotonase-like_dom_sf"/>
</dbReference>
<protein>
    <submittedName>
        <fullName evidence="2">Enoyl-CoA delta isomerase 1, mitochondrial-like</fullName>
    </submittedName>
</protein>
<keyword evidence="1" id="KW-1185">Reference proteome</keyword>
<dbReference type="Pfam" id="PF00378">
    <property type="entry name" value="ECH_1"/>
    <property type="match status" value="1"/>
</dbReference>
<dbReference type="PANTHER" id="PTHR11941">
    <property type="entry name" value="ENOYL-COA HYDRATASE-RELATED"/>
    <property type="match status" value="1"/>
</dbReference>
<dbReference type="CDD" id="cd06558">
    <property type="entry name" value="crotonase-like"/>
    <property type="match status" value="1"/>
</dbReference>
<organism evidence="1 2">
    <name type="scientific">Saccoglossus kowalevskii</name>
    <name type="common">Acorn worm</name>
    <dbReference type="NCBI Taxonomy" id="10224"/>
    <lineage>
        <taxon>Eukaryota</taxon>
        <taxon>Metazoa</taxon>
        <taxon>Hemichordata</taxon>
        <taxon>Enteropneusta</taxon>
        <taxon>Harrimaniidae</taxon>
        <taxon>Saccoglossus</taxon>
    </lineage>
</organism>
<dbReference type="Gene3D" id="3.90.226.10">
    <property type="entry name" value="2-enoyl-CoA Hydratase, Chain A, domain 1"/>
    <property type="match status" value="1"/>
</dbReference>
<dbReference type="GeneID" id="100368953"/>
<gene>
    <name evidence="2" type="primary">LOC100368953</name>
</gene>
<dbReference type="RefSeq" id="XP_006821322.1">
    <property type="nucleotide sequence ID" value="XM_006821259.1"/>
</dbReference>
<accession>A0ABM0MMT1</accession>
<name>A0ABM0MMT1_SACKO</name>
<evidence type="ECO:0000313" key="2">
    <source>
        <dbReference type="RefSeq" id="XP_006821322.1"/>
    </source>
</evidence>
<dbReference type="PANTHER" id="PTHR11941:SF45">
    <property type="entry name" value="ENOYL-COA DELTA ISOMERASE 1, MITOCHONDRIAL"/>
    <property type="match status" value="1"/>
</dbReference>
<sequence>MASSFIRAVLPRLACRHLKIGNNCNGRYLYGCNKRWVSSGSDLVQVEQDDSDNEIVVLKMNVKPVNACTAEFNNAMTKLIKDLDADEQSKGLILTSTLPNVFSAGLQLTALHGKSYDEIKEYFSTFQTMAHTLFTSRLATVAAINGHAIAGGCVIALCCEYRVMAEGKFHNGLNEVIVGIPMPAWVSAYTVYALGTNTAEKVILSGKKHTPREALQVGLVDQVVPPDDLIQVSKNILSDLIKVGDYPRRLSKERLRKELLMFSL</sequence>